<dbReference type="EMBL" id="BAABJP010000056">
    <property type="protein sequence ID" value="GAA5173335.1"/>
    <property type="molecule type" value="Genomic_DNA"/>
</dbReference>
<evidence type="ECO:0000256" key="2">
    <source>
        <dbReference type="ARBA" id="ARBA00022643"/>
    </source>
</evidence>
<dbReference type="InterPro" id="IPR013785">
    <property type="entry name" value="Aldolase_TIM"/>
</dbReference>
<evidence type="ECO:0000313" key="5">
    <source>
        <dbReference type="Proteomes" id="UP001428817"/>
    </source>
</evidence>
<comment type="caution">
    <text evidence="4">The sequence shown here is derived from an EMBL/GenBank/DDBJ whole genome shotgun (WGS) entry which is preliminary data.</text>
</comment>
<dbReference type="InterPro" id="IPR004136">
    <property type="entry name" value="NMO"/>
</dbReference>
<dbReference type="PROSITE" id="PS00414">
    <property type="entry name" value="PROFILIN"/>
    <property type="match status" value="1"/>
</dbReference>
<gene>
    <name evidence="4" type="primary">fabK_2</name>
    <name evidence="4" type="ORF">GCM10023321_74550</name>
</gene>
<dbReference type="Pfam" id="PF03060">
    <property type="entry name" value="NMO"/>
    <property type="match status" value="1"/>
</dbReference>
<evidence type="ECO:0000313" key="4">
    <source>
        <dbReference type="EMBL" id="GAA5173335.1"/>
    </source>
</evidence>
<keyword evidence="3" id="KW-0560">Oxidoreductase</keyword>
<evidence type="ECO:0000256" key="3">
    <source>
        <dbReference type="ARBA" id="ARBA00023002"/>
    </source>
</evidence>
<dbReference type="RefSeq" id="WP_221499050.1">
    <property type="nucleotide sequence ID" value="NZ_BAABJP010000056.1"/>
</dbReference>
<reference evidence="5" key="1">
    <citation type="journal article" date="2019" name="Int. J. Syst. Evol. Microbiol.">
        <title>The Global Catalogue of Microorganisms (GCM) 10K type strain sequencing project: providing services to taxonomists for standard genome sequencing and annotation.</title>
        <authorList>
            <consortium name="The Broad Institute Genomics Platform"/>
            <consortium name="The Broad Institute Genome Sequencing Center for Infectious Disease"/>
            <person name="Wu L."/>
            <person name="Ma J."/>
        </authorList>
    </citation>
    <scope>NUCLEOTIDE SEQUENCE [LARGE SCALE GENOMIC DNA]</scope>
    <source>
        <strain evidence="5">JCM 18303</strain>
    </source>
</reference>
<keyword evidence="1" id="KW-0285">Flavoprotein</keyword>
<protein>
    <submittedName>
        <fullName evidence="4">Enoyl-[acyl-carrier-protein] reductase FabK</fullName>
    </submittedName>
</protein>
<dbReference type="SUPFAM" id="SSF51412">
    <property type="entry name" value="Inosine monophosphate dehydrogenase (IMPDH)"/>
    <property type="match status" value="1"/>
</dbReference>
<dbReference type="PANTHER" id="PTHR32332:SF20">
    <property type="entry name" value="2-NITROPROPANE DIOXYGENASE-LIKE PROTEIN"/>
    <property type="match status" value="1"/>
</dbReference>
<accession>A0ABP9R9L5</accession>
<evidence type="ECO:0000256" key="1">
    <source>
        <dbReference type="ARBA" id="ARBA00022630"/>
    </source>
</evidence>
<sequence length="350" mass="36806">MSAWQRYRDLTGIDYPIVQDGMGPQPTTVLAAAVSKAGGLGTVSSPSIVETSESSLRTRFRAAIEYVAEHTDRPFAVNVPVGRVETGELLLVSETCIDEAIAAKRDGGRVGSQLVALTTSAGYPGEFISRIQAAGLIHQAKVGSVRHALKARAAGTDVIIASGYEMGGHTHVNGVHTMVLAPQVIGRLDCPVLVSGGLCDGRGLAAMLAMGAAGIAMGTRFIATVEHEWHQRFKQRVVDTPEWGDAVFQGVYAPCRGLKNPGLSRLPDALARMSPDEFQAWEEGEMRRAMREGDIENGLLPGGQVAAALDDMPTVAELVTRIVTEASSLLGLAGATAPELLAPHGAGVTH</sequence>
<dbReference type="Proteomes" id="UP001428817">
    <property type="component" value="Unassembled WGS sequence"/>
</dbReference>
<proteinExistence type="predicted"/>
<name>A0ABP9R9L5_9PSEU</name>
<dbReference type="Gene3D" id="3.20.20.70">
    <property type="entry name" value="Aldolase class I"/>
    <property type="match status" value="1"/>
</dbReference>
<organism evidence="4 5">
    <name type="scientific">Pseudonocardia eucalypti</name>
    <dbReference type="NCBI Taxonomy" id="648755"/>
    <lineage>
        <taxon>Bacteria</taxon>
        <taxon>Bacillati</taxon>
        <taxon>Actinomycetota</taxon>
        <taxon>Actinomycetes</taxon>
        <taxon>Pseudonocardiales</taxon>
        <taxon>Pseudonocardiaceae</taxon>
        <taxon>Pseudonocardia</taxon>
    </lineage>
</organism>
<dbReference type="InterPro" id="IPR027310">
    <property type="entry name" value="Profilin_CS"/>
</dbReference>
<dbReference type="PANTHER" id="PTHR32332">
    <property type="entry name" value="2-NITROPROPANE DIOXYGENASE"/>
    <property type="match status" value="1"/>
</dbReference>
<dbReference type="CDD" id="cd04730">
    <property type="entry name" value="NPD_like"/>
    <property type="match status" value="1"/>
</dbReference>
<keyword evidence="5" id="KW-1185">Reference proteome</keyword>
<keyword evidence="2" id="KW-0288">FMN</keyword>